<dbReference type="AlphaFoldDB" id="A0A5C5XGI7"/>
<sequence>MIRMFIRDEAGFVVSAELVLIATILILGLIVGLSSIQHAIVSELNDIGVATGNSNQSYWYTGFSSEKDFANGGFSAYTRGSAGNDTQDDCDNDQCDISCDVPVNEGPKSL</sequence>
<organism evidence="2 3">
    <name type="scientific">Rubinisphaera italica</name>
    <dbReference type="NCBI Taxonomy" id="2527969"/>
    <lineage>
        <taxon>Bacteria</taxon>
        <taxon>Pseudomonadati</taxon>
        <taxon>Planctomycetota</taxon>
        <taxon>Planctomycetia</taxon>
        <taxon>Planctomycetales</taxon>
        <taxon>Planctomycetaceae</taxon>
        <taxon>Rubinisphaera</taxon>
    </lineage>
</organism>
<keyword evidence="1" id="KW-0812">Transmembrane</keyword>
<keyword evidence="1" id="KW-0472">Membrane</keyword>
<feature type="transmembrane region" description="Helical" evidence="1">
    <location>
        <begin position="12"/>
        <end position="33"/>
    </location>
</feature>
<name>A0A5C5XGI7_9PLAN</name>
<comment type="caution">
    <text evidence="2">The sequence shown here is derived from an EMBL/GenBank/DDBJ whole genome shotgun (WGS) entry which is preliminary data.</text>
</comment>
<proteinExistence type="predicted"/>
<evidence type="ECO:0000313" key="2">
    <source>
        <dbReference type="EMBL" id="TWT61924.1"/>
    </source>
</evidence>
<evidence type="ECO:0000256" key="1">
    <source>
        <dbReference type="SAM" id="Phobius"/>
    </source>
</evidence>
<keyword evidence="1" id="KW-1133">Transmembrane helix</keyword>
<dbReference type="OrthoDB" id="9861274at2"/>
<dbReference type="Proteomes" id="UP000316095">
    <property type="component" value="Unassembled WGS sequence"/>
</dbReference>
<keyword evidence="3" id="KW-1185">Reference proteome</keyword>
<gene>
    <name evidence="2" type="ORF">Pan54_26610</name>
</gene>
<reference evidence="2 3" key="1">
    <citation type="submission" date="2019-02" db="EMBL/GenBank/DDBJ databases">
        <title>Deep-cultivation of Planctomycetes and their phenomic and genomic characterization uncovers novel biology.</title>
        <authorList>
            <person name="Wiegand S."/>
            <person name="Jogler M."/>
            <person name="Boedeker C."/>
            <person name="Pinto D."/>
            <person name="Vollmers J."/>
            <person name="Rivas-Marin E."/>
            <person name="Kohn T."/>
            <person name="Peeters S.H."/>
            <person name="Heuer A."/>
            <person name="Rast P."/>
            <person name="Oberbeckmann S."/>
            <person name="Bunk B."/>
            <person name="Jeske O."/>
            <person name="Meyerdierks A."/>
            <person name="Storesund J.E."/>
            <person name="Kallscheuer N."/>
            <person name="Luecker S."/>
            <person name="Lage O.M."/>
            <person name="Pohl T."/>
            <person name="Merkel B.J."/>
            <person name="Hornburger P."/>
            <person name="Mueller R.-W."/>
            <person name="Bruemmer F."/>
            <person name="Labrenz M."/>
            <person name="Spormann A.M."/>
            <person name="Op Den Camp H."/>
            <person name="Overmann J."/>
            <person name="Amann R."/>
            <person name="Jetten M.S.M."/>
            <person name="Mascher T."/>
            <person name="Medema M.H."/>
            <person name="Devos D.P."/>
            <person name="Kaster A.-K."/>
            <person name="Ovreas L."/>
            <person name="Rohde M."/>
            <person name="Galperin M.Y."/>
            <person name="Jogler C."/>
        </authorList>
    </citation>
    <scope>NUCLEOTIDE SEQUENCE [LARGE SCALE GENOMIC DNA]</scope>
    <source>
        <strain evidence="2 3">Pan54</strain>
    </source>
</reference>
<accession>A0A5C5XGI7</accession>
<protein>
    <recommendedName>
        <fullName evidence="4">Branched-chain amino acid aminotransferase</fullName>
    </recommendedName>
</protein>
<evidence type="ECO:0008006" key="4">
    <source>
        <dbReference type="Google" id="ProtNLM"/>
    </source>
</evidence>
<dbReference type="RefSeq" id="WP_146503852.1">
    <property type="nucleotide sequence ID" value="NZ_SJPG01000001.1"/>
</dbReference>
<dbReference type="EMBL" id="SJPG01000001">
    <property type="protein sequence ID" value="TWT61924.1"/>
    <property type="molecule type" value="Genomic_DNA"/>
</dbReference>
<evidence type="ECO:0000313" key="3">
    <source>
        <dbReference type="Proteomes" id="UP000316095"/>
    </source>
</evidence>